<comment type="similarity">
    <text evidence="3">Belongs to the HARBI1 family.</text>
</comment>
<keyword evidence="6" id="KW-0378">Hydrolase</keyword>
<evidence type="ECO:0000256" key="1">
    <source>
        <dbReference type="ARBA" id="ARBA00001968"/>
    </source>
</evidence>
<dbReference type="GO" id="GO:0046872">
    <property type="term" value="F:metal ion binding"/>
    <property type="evidence" value="ECO:0007669"/>
    <property type="project" value="UniProtKB-KW"/>
</dbReference>
<keyword evidence="10" id="KW-1185">Reference proteome</keyword>
<evidence type="ECO:0000313" key="10">
    <source>
        <dbReference type="Proteomes" id="UP000298416"/>
    </source>
</evidence>
<evidence type="ECO:0000256" key="3">
    <source>
        <dbReference type="ARBA" id="ARBA00006958"/>
    </source>
</evidence>
<reference evidence="9" key="2">
    <citation type="submission" date="2020-08" db="EMBL/GenBank/DDBJ databases">
        <title>Plant Genome Project.</title>
        <authorList>
            <person name="Zhang R.-G."/>
        </authorList>
    </citation>
    <scope>NUCLEOTIDE SEQUENCE</scope>
    <source>
        <strain evidence="9">Huo1</strain>
        <tissue evidence="9">Leaf</tissue>
    </source>
</reference>
<evidence type="ECO:0000259" key="8">
    <source>
        <dbReference type="Pfam" id="PF13359"/>
    </source>
</evidence>
<dbReference type="AlphaFoldDB" id="A0A8X8WRJ9"/>
<name>A0A8X8WRJ9_SALSN</name>
<dbReference type="InterPro" id="IPR045249">
    <property type="entry name" value="HARBI1-like"/>
</dbReference>
<dbReference type="Pfam" id="PF13359">
    <property type="entry name" value="DDE_Tnp_4"/>
    <property type="match status" value="1"/>
</dbReference>
<dbReference type="GO" id="GO:0004518">
    <property type="term" value="F:nuclease activity"/>
    <property type="evidence" value="ECO:0007669"/>
    <property type="project" value="UniProtKB-KW"/>
</dbReference>
<evidence type="ECO:0000256" key="4">
    <source>
        <dbReference type="ARBA" id="ARBA00022722"/>
    </source>
</evidence>
<sequence length="176" mass="19886">MRSIPYYAIPIKSTDRRKHNFSDTLLLLHYTFMPLQVLLSPPEFGEDELQIESSADQLFGVDSKGDSHLNSSILLTESIMSDQALIRKGCLGALDKTYINVRIHLADISRYRNRKGQITTNTLVVCDQHLQFVYVLPGWEGSAGDSRILRDAINRPLGLQVPKCMTVVAKFFKVTM</sequence>
<proteinExistence type="inferred from homology"/>
<dbReference type="Proteomes" id="UP000298416">
    <property type="component" value="Unassembled WGS sequence"/>
</dbReference>
<dbReference type="GO" id="GO:0016787">
    <property type="term" value="F:hydrolase activity"/>
    <property type="evidence" value="ECO:0007669"/>
    <property type="project" value="UniProtKB-KW"/>
</dbReference>
<evidence type="ECO:0000256" key="7">
    <source>
        <dbReference type="ARBA" id="ARBA00023242"/>
    </source>
</evidence>
<reference evidence="9" key="1">
    <citation type="submission" date="2018-01" db="EMBL/GenBank/DDBJ databases">
        <authorList>
            <person name="Mao J.F."/>
        </authorList>
    </citation>
    <scope>NUCLEOTIDE SEQUENCE</scope>
    <source>
        <strain evidence="9">Huo1</strain>
        <tissue evidence="9">Leaf</tissue>
    </source>
</reference>
<comment type="cofactor">
    <cofactor evidence="1">
        <name>a divalent metal cation</name>
        <dbReference type="ChEBI" id="CHEBI:60240"/>
    </cofactor>
</comment>
<accession>A0A8X8WRJ9</accession>
<dbReference type="InterPro" id="IPR027806">
    <property type="entry name" value="HARBI1_dom"/>
</dbReference>
<dbReference type="GO" id="GO:0005634">
    <property type="term" value="C:nucleus"/>
    <property type="evidence" value="ECO:0007669"/>
    <property type="project" value="UniProtKB-SubCell"/>
</dbReference>
<evidence type="ECO:0000256" key="2">
    <source>
        <dbReference type="ARBA" id="ARBA00004123"/>
    </source>
</evidence>
<comment type="subcellular location">
    <subcellularLocation>
        <location evidence="2">Nucleus</location>
    </subcellularLocation>
</comment>
<gene>
    <name evidence="9" type="ORF">SASPL_141106</name>
</gene>
<protein>
    <recommendedName>
        <fullName evidence="8">DDE Tnp4 domain-containing protein</fullName>
    </recommendedName>
</protein>
<organism evidence="9">
    <name type="scientific">Salvia splendens</name>
    <name type="common">Scarlet sage</name>
    <dbReference type="NCBI Taxonomy" id="180675"/>
    <lineage>
        <taxon>Eukaryota</taxon>
        <taxon>Viridiplantae</taxon>
        <taxon>Streptophyta</taxon>
        <taxon>Embryophyta</taxon>
        <taxon>Tracheophyta</taxon>
        <taxon>Spermatophyta</taxon>
        <taxon>Magnoliopsida</taxon>
        <taxon>eudicotyledons</taxon>
        <taxon>Gunneridae</taxon>
        <taxon>Pentapetalae</taxon>
        <taxon>asterids</taxon>
        <taxon>lamiids</taxon>
        <taxon>Lamiales</taxon>
        <taxon>Lamiaceae</taxon>
        <taxon>Nepetoideae</taxon>
        <taxon>Mentheae</taxon>
        <taxon>Salviinae</taxon>
        <taxon>Salvia</taxon>
        <taxon>Salvia subgen. Calosphace</taxon>
        <taxon>core Calosphace</taxon>
    </lineage>
</organism>
<dbReference type="PANTHER" id="PTHR22930:SF281">
    <property type="entry name" value="NUCLEASE"/>
    <property type="match status" value="1"/>
</dbReference>
<evidence type="ECO:0000256" key="5">
    <source>
        <dbReference type="ARBA" id="ARBA00022723"/>
    </source>
</evidence>
<comment type="caution">
    <text evidence="9">The sequence shown here is derived from an EMBL/GenBank/DDBJ whole genome shotgun (WGS) entry which is preliminary data.</text>
</comment>
<dbReference type="PANTHER" id="PTHR22930">
    <property type="match status" value="1"/>
</dbReference>
<keyword evidence="7" id="KW-0539">Nucleus</keyword>
<feature type="domain" description="DDE Tnp4" evidence="8">
    <location>
        <begin position="106"/>
        <end position="151"/>
    </location>
</feature>
<dbReference type="EMBL" id="PNBA02000015">
    <property type="protein sequence ID" value="KAG6399625.1"/>
    <property type="molecule type" value="Genomic_DNA"/>
</dbReference>
<keyword evidence="4" id="KW-0540">Nuclease</keyword>
<evidence type="ECO:0000313" key="9">
    <source>
        <dbReference type="EMBL" id="KAG6399625.1"/>
    </source>
</evidence>
<keyword evidence="5" id="KW-0479">Metal-binding</keyword>
<evidence type="ECO:0000256" key="6">
    <source>
        <dbReference type="ARBA" id="ARBA00022801"/>
    </source>
</evidence>